<name>A0A2T5G6T9_HYDSH</name>
<dbReference type="PANTHER" id="PTHR21666:SF270">
    <property type="entry name" value="MUREIN HYDROLASE ACTIVATOR ENVC"/>
    <property type="match status" value="1"/>
</dbReference>
<protein>
    <submittedName>
        <fullName evidence="3">Peptidase M23B</fullName>
    </submittedName>
</protein>
<gene>
    <name evidence="3" type="ORF">HSCHL_0977</name>
</gene>
<evidence type="ECO:0000313" key="3">
    <source>
        <dbReference type="EMBL" id="PTQ51901.1"/>
    </source>
</evidence>
<dbReference type="PANTHER" id="PTHR21666">
    <property type="entry name" value="PEPTIDASE-RELATED"/>
    <property type="match status" value="1"/>
</dbReference>
<keyword evidence="1" id="KW-0812">Transmembrane</keyword>
<dbReference type="Gene3D" id="2.70.70.10">
    <property type="entry name" value="Glucose Permease (Domain IIA)"/>
    <property type="match status" value="1"/>
</dbReference>
<feature type="transmembrane region" description="Helical" evidence="1">
    <location>
        <begin position="35"/>
        <end position="57"/>
    </location>
</feature>
<evidence type="ECO:0000313" key="4">
    <source>
        <dbReference type="Proteomes" id="UP000244180"/>
    </source>
</evidence>
<dbReference type="GO" id="GO:0004222">
    <property type="term" value="F:metalloendopeptidase activity"/>
    <property type="evidence" value="ECO:0007669"/>
    <property type="project" value="TreeGrafter"/>
</dbReference>
<accession>A0A2T5G6T9</accession>
<dbReference type="AlphaFoldDB" id="A0A2T5G6T9"/>
<dbReference type="InterPro" id="IPR016047">
    <property type="entry name" value="M23ase_b-sheet_dom"/>
</dbReference>
<sequence length="482" mass="54072">MTEETKPRNRAAQNVARFLALLRTLGKVKLLASPAFWAVVGIMAIISLTVLVLIVLVEMPRAMFHGLKVNYIDAPLDRVRVFFGFDPLSEARFGLKPGDTADSFYGWYRDTAAKWKEGLDDDQLVQVKDFMFPTALLIGADRVLNDPVFKRDRVVSPDPKTIFEGLRPRFVWVPSYRIELDEYCVCGKDGCSTKTDVRYPKTKLLIRADTFYGNYTWRLEWREEEWYTHSDDCGDLRHYRKYEERIADRIPSEPYLPLREFAAAYGLYRDIDVDVMVQVAKAYDAEGEVAFDIFELNRPPVVLTPGEAIDPEALKKALPEMAAYIDRLLEERPDAFSGMLWPAATKAITSPFGVRIHPILGEKKFHKGIDIGASLGTPVVAVRDGVVTYRGWNGGYGQLVVLKHEGGLETYYAHLSRIDVGLGQKVSAGEQIGLIGDTGLATGPHLHFEVRADGSPIDPAYLYAKLGEIARGETGGHGEDEY</sequence>
<dbReference type="InterPro" id="IPR050570">
    <property type="entry name" value="Cell_wall_metabolism_enzyme"/>
</dbReference>
<proteinExistence type="predicted"/>
<dbReference type="Proteomes" id="UP000244180">
    <property type="component" value="Unassembled WGS sequence"/>
</dbReference>
<keyword evidence="1" id="KW-0472">Membrane</keyword>
<dbReference type="FunFam" id="2.70.70.10:FF:000006">
    <property type="entry name" value="M23 family peptidase"/>
    <property type="match status" value="1"/>
</dbReference>
<dbReference type="InterPro" id="IPR011055">
    <property type="entry name" value="Dup_hybrid_motif"/>
</dbReference>
<dbReference type="EMBL" id="PEBV01000033">
    <property type="protein sequence ID" value="PTQ51901.1"/>
    <property type="molecule type" value="Genomic_DNA"/>
</dbReference>
<keyword evidence="1" id="KW-1133">Transmembrane helix</keyword>
<dbReference type="CDD" id="cd12797">
    <property type="entry name" value="M23_peptidase"/>
    <property type="match status" value="1"/>
</dbReference>
<dbReference type="RefSeq" id="WP_273000525.1">
    <property type="nucleotide sequence ID" value="NZ_PEBV01000033.1"/>
</dbReference>
<comment type="caution">
    <text evidence="3">The sequence shown here is derived from an EMBL/GenBank/DDBJ whole genome shotgun (WGS) entry which is preliminary data.</text>
</comment>
<evidence type="ECO:0000256" key="1">
    <source>
        <dbReference type="SAM" id="Phobius"/>
    </source>
</evidence>
<dbReference type="SUPFAM" id="SSF51261">
    <property type="entry name" value="Duplicated hybrid motif"/>
    <property type="match status" value="1"/>
</dbReference>
<organism evidence="3 4">
    <name type="scientific">Hydrogenibacillus schlegelii</name>
    <name type="common">Bacillus schlegelii</name>
    <dbReference type="NCBI Taxonomy" id="1484"/>
    <lineage>
        <taxon>Bacteria</taxon>
        <taxon>Bacillati</taxon>
        <taxon>Bacillota</taxon>
        <taxon>Bacilli</taxon>
        <taxon>Bacillales</taxon>
        <taxon>Bacillales Family X. Incertae Sedis</taxon>
        <taxon>Hydrogenibacillus</taxon>
    </lineage>
</organism>
<feature type="domain" description="M23ase beta-sheet core" evidence="2">
    <location>
        <begin position="364"/>
        <end position="459"/>
    </location>
</feature>
<reference evidence="3 4" key="1">
    <citation type="submission" date="2017-08" db="EMBL/GenBank/DDBJ databases">
        <title>Burning lignite coal seam in the remote Altai Mountains harbors a hydrogen-driven thermophilic microbial community.</title>
        <authorList>
            <person name="Kadnikov V.V."/>
            <person name="Mardanov A.V."/>
            <person name="Ivasenko D."/>
            <person name="Beletsky A.V."/>
            <person name="Karnachuk O.V."/>
            <person name="Ravin N.V."/>
        </authorList>
    </citation>
    <scope>NUCLEOTIDE SEQUENCE [LARGE SCALE GENOMIC DNA]</scope>
    <source>
        <strain evidence="3">AL33</strain>
    </source>
</reference>
<dbReference type="Pfam" id="PF01551">
    <property type="entry name" value="Peptidase_M23"/>
    <property type="match status" value="1"/>
</dbReference>
<evidence type="ECO:0000259" key="2">
    <source>
        <dbReference type="Pfam" id="PF01551"/>
    </source>
</evidence>